<evidence type="ECO:0000313" key="2">
    <source>
        <dbReference type="Proteomes" id="UP000298030"/>
    </source>
</evidence>
<keyword evidence="2" id="KW-1185">Reference proteome</keyword>
<gene>
    <name evidence="1" type="ORF">FA13DRAFT_399377</name>
</gene>
<organism evidence="1 2">
    <name type="scientific">Coprinellus micaceus</name>
    <name type="common">Glistening ink-cap mushroom</name>
    <name type="synonym">Coprinus micaceus</name>
    <dbReference type="NCBI Taxonomy" id="71717"/>
    <lineage>
        <taxon>Eukaryota</taxon>
        <taxon>Fungi</taxon>
        <taxon>Dikarya</taxon>
        <taxon>Basidiomycota</taxon>
        <taxon>Agaricomycotina</taxon>
        <taxon>Agaricomycetes</taxon>
        <taxon>Agaricomycetidae</taxon>
        <taxon>Agaricales</taxon>
        <taxon>Agaricineae</taxon>
        <taxon>Psathyrellaceae</taxon>
        <taxon>Coprinellus</taxon>
    </lineage>
</organism>
<name>A0A4Y7TXP5_COPMI</name>
<dbReference type="Proteomes" id="UP000298030">
    <property type="component" value="Unassembled WGS sequence"/>
</dbReference>
<evidence type="ECO:0000313" key="1">
    <source>
        <dbReference type="EMBL" id="TEB38754.1"/>
    </source>
</evidence>
<dbReference type="AlphaFoldDB" id="A0A4Y7TXP5"/>
<dbReference type="EMBL" id="QPFP01000002">
    <property type="protein sequence ID" value="TEB38754.1"/>
    <property type="molecule type" value="Genomic_DNA"/>
</dbReference>
<protein>
    <submittedName>
        <fullName evidence="1">Uncharacterized protein</fullName>
    </submittedName>
</protein>
<comment type="caution">
    <text evidence="1">The sequence shown here is derived from an EMBL/GenBank/DDBJ whole genome shotgun (WGS) entry which is preliminary data.</text>
</comment>
<reference evidence="1 2" key="1">
    <citation type="journal article" date="2019" name="Nat. Ecol. Evol.">
        <title>Megaphylogeny resolves global patterns of mushroom evolution.</title>
        <authorList>
            <person name="Varga T."/>
            <person name="Krizsan K."/>
            <person name="Foldi C."/>
            <person name="Dima B."/>
            <person name="Sanchez-Garcia M."/>
            <person name="Sanchez-Ramirez S."/>
            <person name="Szollosi G.J."/>
            <person name="Szarkandi J.G."/>
            <person name="Papp V."/>
            <person name="Albert L."/>
            <person name="Andreopoulos W."/>
            <person name="Angelini C."/>
            <person name="Antonin V."/>
            <person name="Barry K.W."/>
            <person name="Bougher N.L."/>
            <person name="Buchanan P."/>
            <person name="Buyck B."/>
            <person name="Bense V."/>
            <person name="Catcheside P."/>
            <person name="Chovatia M."/>
            <person name="Cooper J."/>
            <person name="Damon W."/>
            <person name="Desjardin D."/>
            <person name="Finy P."/>
            <person name="Geml J."/>
            <person name="Haridas S."/>
            <person name="Hughes K."/>
            <person name="Justo A."/>
            <person name="Karasinski D."/>
            <person name="Kautmanova I."/>
            <person name="Kiss B."/>
            <person name="Kocsube S."/>
            <person name="Kotiranta H."/>
            <person name="LaButti K.M."/>
            <person name="Lechner B.E."/>
            <person name="Liimatainen K."/>
            <person name="Lipzen A."/>
            <person name="Lukacs Z."/>
            <person name="Mihaltcheva S."/>
            <person name="Morgado L.N."/>
            <person name="Niskanen T."/>
            <person name="Noordeloos M.E."/>
            <person name="Ohm R.A."/>
            <person name="Ortiz-Santana B."/>
            <person name="Ovrebo C."/>
            <person name="Racz N."/>
            <person name="Riley R."/>
            <person name="Savchenko A."/>
            <person name="Shiryaev A."/>
            <person name="Soop K."/>
            <person name="Spirin V."/>
            <person name="Szebenyi C."/>
            <person name="Tomsovsky M."/>
            <person name="Tulloss R.E."/>
            <person name="Uehling J."/>
            <person name="Grigoriev I.V."/>
            <person name="Vagvolgyi C."/>
            <person name="Papp T."/>
            <person name="Martin F.M."/>
            <person name="Miettinen O."/>
            <person name="Hibbett D.S."/>
            <person name="Nagy L.G."/>
        </authorList>
    </citation>
    <scope>NUCLEOTIDE SEQUENCE [LARGE SCALE GENOMIC DNA]</scope>
    <source>
        <strain evidence="1 2">FP101781</strain>
    </source>
</reference>
<proteinExistence type="predicted"/>
<accession>A0A4Y7TXP5</accession>
<sequence>MRPGLYCQCSSNFSVAMTSSSMGTADAGMKAFSSPLVMQCSVVETPTFRRSPNLMVETEDKWRWVTSAGGHIPPTCDPLFKILGALLAFAMRGICERFQCQLPLGLGEGHAIVLPSLTAPANLFLVYHTTLCFSPFTLVVDCSRARATLDITYANLQHT</sequence>